<evidence type="ECO:0000313" key="3">
    <source>
        <dbReference type="Proteomes" id="UP000573599"/>
    </source>
</evidence>
<feature type="transmembrane region" description="Helical" evidence="1">
    <location>
        <begin position="122"/>
        <end position="143"/>
    </location>
</feature>
<comment type="caution">
    <text evidence="2">The sequence shown here is derived from an EMBL/GenBank/DDBJ whole genome shotgun (WGS) entry which is preliminary data.</text>
</comment>
<feature type="transmembrane region" description="Helical" evidence="1">
    <location>
        <begin position="163"/>
        <end position="187"/>
    </location>
</feature>
<reference evidence="2 3" key="1">
    <citation type="submission" date="2020-07" db="EMBL/GenBank/DDBJ databases">
        <title>Sequencing the genomes of 1000 actinobacteria strains.</title>
        <authorList>
            <person name="Klenk H.-P."/>
        </authorList>
    </citation>
    <scope>NUCLEOTIDE SEQUENCE [LARGE SCALE GENOMIC DNA]</scope>
    <source>
        <strain evidence="2 3">DSM 23987</strain>
    </source>
</reference>
<accession>A0A852WH85</accession>
<name>A0A852WH85_9MICO</name>
<proteinExistence type="predicted"/>
<protein>
    <submittedName>
        <fullName evidence="2">Uncharacterized protein</fullName>
    </submittedName>
</protein>
<keyword evidence="3" id="KW-1185">Reference proteome</keyword>
<dbReference type="RefSeq" id="WP_179422700.1">
    <property type="nucleotide sequence ID" value="NZ_JACCAB010000001.1"/>
</dbReference>
<keyword evidence="1" id="KW-0472">Membrane</keyword>
<dbReference type="AlphaFoldDB" id="A0A852WH85"/>
<feature type="transmembrane region" description="Helical" evidence="1">
    <location>
        <begin position="40"/>
        <end position="66"/>
    </location>
</feature>
<dbReference type="EMBL" id="JACCAB010000001">
    <property type="protein sequence ID" value="NYG08348.1"/>
    <property type="molecule type" value="Genomic_DNA"/>
</dbReference>
<dbReference type="Proteomes" id="UP000573599">
    <property type="component" value="Unassembled WGS sequence"/>
</dbReference>
<evidence type="ECO:0000313" key="2">
    <source>
        <dbReference type="EMBL" id="NYG08348.1"/>
    </source>
</evidence>
<keyword evidence="1" id="KW-0812">Transmembrane</keyword>
<sequence>MTSTDETQSFGRDEEPAAYGERRVAAQAERFGGMKLGSAFFGWLTAMGMAVILTAILAAAGTAVGLGTGTDATAAAAKASKDVGTVGIVGAVALAVILFVSYYCGGYVAGRMARFNGAKQGLAVWLWALVIALIVGIVGAVAGTKYDVLGQLNSFPRLPIKSADLTTAGIVALVLAAVTSLAGAIVGGSAGMRFHRRVDLVEVDTY</sequence>
<organism evidence="2 3">
    <name type="scientific">Pedococcus badiiscoriae</name>
    <dbReference type="NCBI Taxonomy" id="642776"/>
    <lineage>
        <taxon>Bacteria</taxon>
        <taxon>Bacillati</taxon>
        <taxon>Actinomycetota</taxon>
        <taxon>Actinomycetes</taxon>
        <taxon>Micrococcales</taxon>
        <taxon>Intrasporangiaceae</taxon>
        <taxon>Pedococcus</taxon>
    </lineage>
</organism>
<evidence type="ECO:0000256" key="1">
    <source>
        <dbReference type="SAM" id="Phobius"/>
    </source>
</evidence>
<feature type="transmembrane region" description="Helical" evidence="1">
    <location>
        <begin position="86"/>
        <end position="110"/>
    </location>
</feature>
<keyword evidence="1" id="KW-1133">Transmembrane helix</keyword>
<gene>
    <name evidence="2" type="ORF">BJ986_002835</name>
</gene>